<dbReference type="Proteomes" id="UP000694892">
    <property type="component" value="Chromosome 6L"/>
</dbReference>
<evidence type="ECO:0000313" key="3">
    <source>
        <dbReference type="Proteomes" id="UP000694892"/>
    </source>
</evidence>
<dbReference type="EMBL" id="CM004476">
    <property type="protein sequence ID" value="OCT77222.1"/>
    <property type="molecule type" value="Genomic_DNA"/>
</dbReference>
<organism evidence="2 3">
    <name type="scientific">Xenopus laevis</name>
    <name type="common">African clawed frog</name>
    <dbReference type="NCBI Taxonomy" id="8355"/>
    <lineage>
        <taxon>Eukaryota</taxon>
        <taxon>Metazoa</taxon>
        <taxon>Chordata</taxon>
        <taxon>Craniata</taxon>
        <taxon>Vertebrata</taxon>
        <taxon>Euteleostomi</taxon>
        <taxon>Amphibia</taxon>
        <taxon>Batrachia</taxon>
        <taxon>Anura</taxon>
        <taxon>Pipoidea</taxon>
        <taxon>Pipidae</taxon>
        <taxon>Xenopodinae</taxon>
        <taxon>Xenopus</taxon>
        <taxon>Xenopus</taxon>
    </lineage>
</organism>
<reference evidence="3" key="1">
    <citation type="journal article" date="2016" name="Nature">
        <title>Genome evolution in the allotetraploid frog Xenopus laevis.</title>
        <authorList>
            <person name="Session A.M."/>
            <person name="Uno Y."/>
            <person name="Kwon T."/>
            <person name="Chapman J.A."/>
            <person name="Toyoda A."/>
            <person name="Takahashi S."/>
            <person name="Fukui A."/>
            <person name="Hikosaka A."/>
            <person name="Suzuki A."/>
            <person name="Kondo M."/>
            <person name="van Heeringen S.J."/>
            <person name="Quigley I."/>
            <person name="Heinz S."/>
            <person name="Ogino H."/>
            <person name="Ochi H."/>
            <person name="Hellsten U."/>
            <person name="Lyons J.B."/>
            <person name="Simakov O."/>
            <person name="Putnam N."/>
            <person name="Stites J."/>
            <person name="Kuroki Y."/>
            <person name="Tanaka T."/>
            <person name="Michiue T."/>
            <person name="Watanabe M."/>
            <person name="Bogdanovic O."/>
            <person name="Lister R."/>
            <person name="Georgiou G."/>
            <person name="Paranjpe S.S."/>
            <person name="van Kruijsbergen I."/>
            <person name="Shu S."/>
            <person name="Carlson J."/>
            <person name="Kinoshita T."/>
            <person name="Ohta Y."/>
            <person name="Mawaribuchi S."/>
            <person name="Jenkins J."/>
            <person name="Grimwood J."/>
            <person name="Schmutz J."/>
            <person name="Mitros T."/>
            <person name="Mozaffari S.V."/>
            <person name="Suzuki Y."/>
            <person name="Haramoto Y."/>
            <person name="Yamamoto T.S."/>
            <person name="Takagi C."/>
            <person name="Heald R."/>
            <person name="Miller K."/>
            <person name="Haudenschild C."/>
            <person name="Kitzman J."/>
            <person name="Nakayama T."/>
            <person name="Izutsu Y."/>
            <person name="Robert J."/>
            <person name="Fortriede J."/>
            <person name="Burns K."/>
            <person name="Lotay V."/>
            <person name="Karimi K."/>
            <person name="Yasuoka Y."/>
            <person name="Dichmann D.S."/>
            <person name="Flajnik M.F."/>
            <person name="Houston D.W."/>
            <person name="Shendure J."/>
            <person name="DuPasquier L."/>
            <person name="Vize P.D."/>
            <person name="Zorn A.M."/>
            <person name="Ito M."/>
            <person name="Marcotte E.M."/>
            <person name="Wallingford J.B."/>
            <person name="Ito Y."/>
            <person name="Asashima M."/>
            <person name="Ueno N."/>
            <person name="Matsuda Y."/>
            <person name="Veenstra G.J."/>
            <person name="Fujiyama A."/>
            <person name="Harland R.M."/>
            <person name="Taira M."/>
            <person name="Rokhsar D.S."/>
        </authorList>
    </citation>
    <scope>NUCLEOTIDE SEQUENCE [LARGE SCALE GENOMIC DNA]</scope>
    <source>
        <strain evidence="3">J</strain>
    </source>
</reference>
<protein>
    <submittedName>
        <fullName evidence="2">Uncharacterized protein</fullName>
    </submittedName>
</protein>
<dbReference type="AlphaFoldDB" id="A0A974HGJ7"/>
<name>A0A974HGJ7_XENLA</name>
<evidence type="ECO:0000256" key="1">
    <source>
        <dbReference type="SAM" id="MobiDB-lite"/>
    </source>
</evidence>
<gene>
    <name evidence="2" type="ORF">XELAEV_18032420mg</name>
</gene>
<accession>A0A974HGJ7</accession>
<evidence type="ECO:0000313" key="2">
    <source>
        <dbReference type="EMBL" id="OCT77222.1"/>
    </source>
</evidence>
<feature type="compositionally biased region" description="Polar residues" evidence="1">
    <location>
        <begin position="24"/>
        <end position="34"/>
    </location>
</feature>
<proteinExistence type="predicted"/>
<sequence length="88" mass="9496">MISTTQVNAADQGSVTVLIAQRETTAAPSSSTGYSPYRPCTPSLTGHMPKPQTDTHPVLKVEGKEEVPLLSQHHIKVRQEVVTFPASQ</sequence>
<feature type="region of interest" description="Disordered" evidence="1">
    <location>
        <begin position="24"/>
        <end position="56"/>
    </location>
</feature>